<dbReference type="GO" id="GO:0016616">
    <property type="term" value="F:oxidoreductase activity, acting on the CH-OH group of donors, NAD or NADP as acceptor"/>
    <property type="evidence" value="ECO:0007669"/>
    <property type="project" value="UniProtKB-ARBA"/>
</dbReference>
<gene>
    <name evidence="4" type="ORF">L9F63_028060</name>
</gene>
<evidence type="ECO:0008006" key="6">
    <source>
        <dbReference type="Google" id="ProtNLM"/>
    </source>
</evidence>
<dbReference type="Pfam" id="PF00106">
    <property type="entry name" value="adh_short"/>
    <property type="match status" value="1"/>
</dbReference>
<comment type="caution">
    <text evidence="4">The sequence shown here is derived from an EMBL/GenBank/DDBJ whole genome shotgun (WGS) entry which is preliminary data.</text>
</comment>
<sequence>MERWTGRVAVVTGASSGIGAAIAVALVKHGLKVVGLARRVERIQELTKSLKSTKGELHALKCDVSKEKEIKEAFQWVKKRFGGVDILVNNAAVMFDSSLIDGDNDEMKTMVDLNITGLNMCTKEALKSMKERGVDDGHIINLNSILGHAVLFDGFCVYTATKHAVTALTEGLRRELVKQKSKIRITVSMTSYALTN</sequence>
<accession>A0AAD7ZZ97</accession>
<evidence type="ECO:0000256" key="3">
    <source>
        <dbReference type="RuleBase" id="RU000363"/>
    </source>
</evidence>
<dbReference type="InterPro" id="IPR036291">
    <property type="entry name" value="NAD(P)-bd_dom_sf"/>
</dbReference>
<dbReference type="Proteomes" id="UP001233999">
    <property type="component" value="Unassembled WGS sequence"/>
</dbReference>
<dbReference type="Gene3D" id="3.40.50.720">
    <property type="entry name" value="NAD(P)-binding Rossmann-like Domain"/>
    <property type="match status" value="1"/>
</dbReference>
<evidence type="ECO:0000256" key="1">
    <source>
        <dbReference type="ARBA" id="ARBA00006484"/>
    </source>
</evidence>
<organism evidence="4 5">
    <name type="scientific">Diploptera punctata</name>
    <name type="common">Pacific beetle cockroach</name>
    <dbReference type="NCBI Taxonomy" id="6984"/>
    <lineage>
        <taxon>Eukaryota</taxon>
        <taxon>Metazoa</taxon>
        <taxon>Ecdysozoa</taxon>
        <taxon>Arthropoda</taxon>
        <taxon>Hexapoda</taxon>
        <taxon>Insecta</taxon>
        <taxon>Pterygota</taxon>
        <taxon>Neoptera</taxon>
        <taxon>Polyneoptera</taxon>
        <taxon>Dictyoptera</taxon>
        <taxon>Blattodea</taxon>
        <taxon>Blaberoidea</taxon>
        <taxon>Blaberidae</taxon>
        <taxon>Diplopterinae</taxon>
        <taxon>Diploptera</taxon>
    </lineage>
</organism>
<dbReference type="InterPro" id="IPR002347">
    <property type="entry name" value="SDR_fam"/>
</dbReference>
<dbReference type="PRINTS" id="PR00081">
    <property type="entry name" value="GDHRDH"/>
</dbReference>
<dbReference type="InterPro" id="IPR020904">
    <property type="entry name" value="Sc_DH/Rdtase_CS"/>
</dbReference>
<reference evidence="4" key="2">
    <citation type="submission" date="2023-05" db="EMBL/GenBank/DDBJ databases">
        <authorList>
            <person name="Fouks B."/>
        </authorList>
    </citation>
    <scope>NUCLEOTIDE SEQUENCE</scope>
    <source>
        <strain evidence="4">Stay&amp;Tobe</strain>
        <tissue evidence="4">Testes</tissue>
    </source>
</reference>
<evidence type="ECO:0000313" key="4">
    <source>
        <dbReference type="EMBL" id="KAJ9589156.1"/>
    </source>
</evidence>
<protein>
    <recommendedName>
        <fullName evidence="6">Farnesol dehydrogenase</fullName>
    </recommendedName>
</protein>
<evidence type="ECO:0000256" key="2">
    <source>
        <dbReference type="ARBA" id="ARBA00023002"/>
    </source>
</evidence>
<evidence type="ECO:0000313" key="5">
    <source>
        <dbReference type="Proteomes" id="UP001233999"/>
    </source>
</evidence>
<dbReference type="PANTHER" id="PTHR43115">
    <property type="entry name" value="DEHYDROGENASE/REDUCTASE SDR FAMILY MEMBER 11"/>
    <property type="match status" value="1"/>
</dbReference>
<dbReference type="PRINTS" id="PR00080">
    <property type="entry name" value="SDRFAMILY"/>
</dbReference>
<dbReference type="SUPFAM" id="SSF51735">
    <property type="entry name" value="NAD(P)-binding Rossmann-fold domains"/>
    <property type="match status" value="1"/>
</dbReference>
<dbReference type="PANTHER" id="PTHR43115:SF4">
    <property type="entry name" value="DEHYDROGENASE_REDUCTASE SDR FAMILY MEMBER 11"/>
    <property type="match status" value="1"/>
</dbReference>
<dbReference type="AlphaFoldDB" id="A0AAD7ZZ97"/>
<reference evidence="4" key="1">
    <citation type="journal article" date="2023" name="IScience">
        <title>Live-bearing cockroach genome reveals convergent evolutionary mechanisms linked to viviparity in insects and beyond.</title>
        <authorList>
            <person name="Fouks B."/>
            <person name="Harrison M.C."/>
            <person name="Mikhailova A.A."/>
            <person name="Marchal E."/>
            <person name="English S."/>
            <person name="Carruthers M."/>
            <person name="Jennings E.C."/>
            <person name="Chiamaka E.L."/>
            <person name="Frigard R.A."/>
            <person name="Pippel M."/>
            <person name="Attardo G.M."/>
            <person name="Benoit J.B."/>
            <person name="Bornberg-Bauer E."/>
            <person name="Tobe S.S."/>
        </authorList>
    </citation>
    <scope>NUCLEOTIDE SEQUENCE</scope>
    <source>
        <strain evidence="4">Stay&amp;Tobe</strain>
    </source>
</reference>
<name>A0AAD7ZZ97_DIPPU</name>
<dbReference type="EMBL" id="JASPKZ010005249">
    <property type="protein sequence ID" value="KAJ9589156.1"/>
    <property type="molecule type" value="Genomic_DNA"/>
</dbReference>
<dbReference type="PROSITE" id="PS00061">
    <property type="entry name" value="ADH_SHORT"/>
    <property type="match status" value="1"/>
</dbReference>
<comment type="similarity">
    <text evidence="1 3">Belongs to the short-chain dehydrogenases/reductases (SDR) family.</text>
</comment>
<proteinExistence type="inferred from homology"/>
<keyword evidence="5" id="KW-1185">Reference proteome</keyword>
<dbReference type="FunFam" id="3.40.50.720:FF:000047">
    <property type="entry name" value="NADP-dependent L-serine/L-allo-threonine dehydrogenase"/>
    <property type="match status" value="1"/>
</dbReference>
<keyword evidence="2" id="KW-0560">Oxidoreductase</keyword>